<dbReference type="SUPFAM" id="SSF56281">
    <property type="entry name" value="Metallo-hydrolase/oxidoreductase"/>
    <property type="match status" value="1"/>
</dbReference>
<gene>
    <name evidence="3" type="ORF">ACIKP9_01925</name>
</gene>
<evidence type="ECO:0000259" key="2">
    <source>
        <dbReference type="SMART" id="SM00849"/>
    </source>
</evidence>
<keyword evidence="1" id="KW-0732">Signal</keyword>
<dbReference type="PANTHER" id="PTHR42951:SF14">
    <property type="entry name" value="METALLO-BETA-LACTAMASE SUPERFAMILY PROTEIN"/>
    <property type="match status" value="1"/>
</dbReference>
<protein>
    <submittedName>
        <fullName evidence="3">MBL fold metallo-hydrolase</fullName>
    </submittedName>
</protein>
<organism evidence="3 4">
    <name type="scientific">Methylobacillus methanolivorans</name>
    <dbReference type="NCBI Taxonomy" id="1848927"/>
    <lineage>
        <taxon>Bacteria</taxon>
        <taxon>Pseudomonadati</taxon>
        <taxon>Pseudomonadota</taxon>
        <taxon>Betaproteobacteria</taxon>
        <taxon>Nitrosomonadales</taxon>
        <taxon>Methylophilaceae</taxon>
        <taxon>Methylobacillus</taxon>
    </lineage>
</organism>
<evidence type="ECO:0000313" key="4">
    <source>
        <dbReference type="Proteomes" id="UP001617669"/>
    </source>
</evidence>
<feature type="signal peptide" evidence="1">
    <location>
        <begin position="1"/>
        <end position="24"/>
    </location>
</feature>
<proteinExistence type="predicted"/>
<name>A0ABW8GJ30_9PROT</name>
<dbReference type="InterPro" id="IPR050855">
    <property type="entry name" value="NDM-1-like"/>
</dbReference>
<dbReference type="SMART" id="SM00849">
    <property type="entry name" value="Lactamase_B"/>
    <property type="match status" value="1"/>
</dbReference>
<keyword evidence="4" id="KW-1185">Reference proteome</keyword>
<dbReference type="Gene3D" id="3.60.15.10">
    <property type="entry name" value="Ribonuclease Z/Hydroxyacylglutathione hydrolase-like"/>
    <property type="match status" value="1"/>
</dbReference>
<dbReference type="EMBL" id="JBIWXY010000001">
    <property type="protein sequence ID" value="MFJ5444978.1"/>
    <property type="molecule type" value="Genomic_DNA"/>
</dbReference>
<sequence>MCFKSMLLLASVFMTGIVGEHAVAAEPLKLEIFNPGEQGFFPVSSELISGKHDIVLIDAQFQRNHAQELVKRIQQSGKRLTTIYISHSDPDYYFGLDVLHAAFPKAKVIATAQTVAAIKATSQGKKDYWGPQLGANAPQSLVLPEVLKGNKIDLEGQTLEVKGLQGPAPDRSYVWIPSLKAVVGGVILSSGIHVWVADTQTAASRQHWLSTLDEVAALKPKTIIPGHYLGDAPTGLGAVTFTREYLQAFEHAAGKSKNSAELVSAMKQQYPSLAEDSSLELSAKVIKGEMKWPAE</sequence>
<evidence type="ECO:0000256" key="1">
    <source>
        <dbReference type="SAM" id="SignalP"/>
    </source>
</evidence>
<dbReference type="CDD" id="cd07739">
    <property type="entry name" value="metallo-hydrolase-like_MBL-fold"/>
    <property type="match status" value="1"/>
</dbReference>
<dbReference type="RefSeq" id="WP_400878570.1">
    <property type="nucleotide sequence ID" value="NZ_JBIWXY010000001.1"/>
</dbReference>
<comment type="caution">
    <text evidence="3">The sequence shown here is derived from an EMBL/GenBank/DDBJ whole genome shotgun (WGS) entry which is preliminary data.</text>
</comment>
<feature type="chain" id="PRO_5045656281" evidence="1">
    <location>
        <begin position="25"/>
        <end position="295"/>
    </location>
</feature>
<dbReference type="Pfam" id="PF00753">
    <property type="entry name" value="Lactamase_B"/>
    <property type="match status" value="1"/>
</dbReference>
<dbReference type="InterPro" id="IPR036866">
    <property type="entry name" value="RibonucZ/Hydroxyglut_hydro"/>
</dbReference>
<accession>A0ABW8GJ30</accession>
<dbReference type="InterPro" id="IPR001279">
    <property type="entry name" value="Metallo-B-lactamas"/>
</dbReference>
<feature type="domain" description="Metallo-beta-lactamase" evidence="2">
    <location>
        <begin position="42"/>
        <end position="227"/>
    </location>
</feature>
<dbReference type="Proteomes" id="UP001617669">
    <property type="component" value="Unassembled WGS sequence"/>
</dbReference>
<evidence type="ECO:0000313" key="3">
    <source>
        <dbReference type="EMBL" id="MFJ5444978.1"/>
    </source>
</evidence>
<reference evidence="3 4" key="1">
    <citation type="submission" date="2024-11" db="EMBL/GenBank/DDBJ databases">
        <authorList>
            <person name="Kaparullina E.N."/>
            <person name="Delegan Y.A."/>
            <person name="Doronina N.V."/>
        </authorList>
    </citation>
    <scope>NUCLEOTIDE SEQUENCE [LARGE SCALE GENOMIC DNA]</scope>
    <source>
        <strain evidence="3 4">7sh_L</strain>
    </source>
</reference>
<dbReference type="PANTHER" id="PTHR42951">
    <property type="entry name" value="METALLO-BETA-LACTAMASE DOMAIN-CONTAINING"/>
    <property type="match status" value="1"/>
</dbReference>